<accession>A0A6G0Q355</accession>
<dbReference type="Proteomes" id="UP000486351">
    <property type="component" value="Unassembled WGS sequence"/>
</dbReference>
<dbReference type="InterPro" id="IPR036770">
    <property type="entry name" value="Ankyrin_rpt-contain_sf"/>
</dbReference>
<feature type="non-terminal residue" evidence="1">
    <location>
        <position position="198"/>
    </location>
</feature>
<dbReference type="Gene3D" id="1.25.40.20">
    <property type="entry name" value="Ankyrin repeat-containing domain"/>
    <property type="match status" value="1"/>
</dbReference>
<evidence type="ECO:0000313" key="1">
    <source>
        <dbReference type="EMBL" id="KAE9267656.1"/>
    </source>
</evidence>
<dbReference type="SUPFAM" id="SSF140860">
    <property type="entry name" value="Pseudo ankyrin repeat-like"/>
    <property type="match status" value="1"/>
</dbReference>
<protein>
    <submittedName>
        <fullName evidence="1">Uncharacterized protein</fullName>
    </submittedName>
</protein>
<comment type="caution">
    <text evidence="1">The sequence shown here is derived from an EMBL/GenBank/DDBJ whole genome shotgun (WGS) entry which is preliminary data.</text>
</comment>
<name>A0A6G0Q355_9STRA</name>
<evidence type="ECO:0000313" key="2">
    <source>
        <dbReference type="Proteomes" id="UP000486351"/>
    </source>
</evidence>
<dbReference type="AlphaFoldDB" id="A0A6G0Q355"/>
<sequence>MGEDKPAPLLAVKLLFRCKGRFVDLPHVLEAVSLFLDSVVELPLHVACKRGSLQLLDRLWASSEVFVKNITESDEECDEREENDHENESFTLRKFLRTDRHYTQYQVTNSLVVAIDSKNLEMVKWLVDKFQGYIVRSEVVSEACIVGSVEMLRVFYENDISSLAENARVEGVGVRVEWGPKNLKKAVACGHSDVAWWL</sequence>
<proteinExistence type="predicted"/>
<reference evidence="1 2" key="1">
    <citation type="submission" date="2018-09" db="EMBL/GenBank/DDBJ databases">
        <title>Genomic investigation of the strawberry pathogen Phytophthora fragariae indicates pathogenicity is determined by transcriptional variation in three key races.</title>
        <authorList>
            <person name="Adams T.M."/>
            <person name="Armitage A.D."/>
            <person name="Sobczyk M.K."/>
            <person name="Bates H.J."/>
            <person name="Dunwell J.M."/>
            <person name="Nellist C.F."/>
            <person name="Harrison R.J."/>
        </authorList>
    </citation>
    <scope>NUCLEOTIDE SEQUENCE [LARGE SCALE GENOMIC DNA]</scope>
    <source>
        <strain evidence="1 2">NOV-77</strain>
    </source>
</reference>
<organism evidence="1 2">
    <name type="scientific">Phytophthora fragariae</name>
    <dbReference type="NCBI Taxonomy" id="53985"/>
    <lineage>
        <taxon>Eukaryota</taxon>
        <taxon>Sar</taxon>
        <taxon>Stramenopiles</taxon>
        <taxon>Oomycota</taxon>
        <taxon>Peronosporomycetes</taxon>
        <taxon>Peronosporales</taxon>
        <taxon>Peronosporaceae</taxon>
        <taxon>Phytophthora</taxon>
    </lineage>
</organism>
<gene>
    <name evidence="1" type="ORF">PF008_g31307</name>
</gene>
<dbReference type="EMBL" id="QXFY01006813">
    <property type="protein sequence ID" value="KAE9267656.1"/>
    <property type="molecule type" value="Genomic_DNA"/>
</dbReference>